<feature type="compositionally biased region" description="Acidic residues" evidence="1">
    <location>
        <begin position="125"/>
        <end position="142"/>
    </location>
</feature>
<dbReference type="Proteomes" id="UP000265515">
    <property type="component" value="Unassembled WGS sequence"/>
</dbReference>
<dbReference type="Gene3D" id="3.40.50.300">
    <property type="entry name" value="P-loop containing nucleotide triphosphate hydrolases"/>
    <property type="match status" value="1"/>
</dbReference>
<dbReference type="AlphaFoldDB" id="A0A388JSQ5"/>
<feature type="region of interest" description="Disordered" evidence="1">
    <location>
        <begin position="455"/>
        <end position="680"/>
    </location>
</feature>
<protein>
    <recommendedName>
        <fullName evidence="4">2-phosphoglycerate kinase</fullName>
    </recommendedName>
</protein>
<reference evidence="2 3" key="1">
    <citation type="journal article" date="2018" name="Cell">
        <title>The Chara Genome: Secondary Complexity and Implications for Plant Terrestrialization.</title>
        <authorList>
            <person name="Nishiyama T."/>
            <person name="Sakayama H."/>
            <person name="Vries J.D."/>
            <person name="Buschmann H."/>
            <person name="Saint-Marcoux D."/>
            <person name="Ullrich K.K."/>
            <person name="Haas F.B."/>
            <person name="Vanderstraeten L."/>
            <person name="Becker D."/>
            <person name="Lang D."/>
            <person name="Vosolsobe S."/>
            <person name="Rombauts S."/>
            <person name="Wilhelmsson P.K.I."/>
            <person name="Janitza P."/>
            <person name="Kern R."/>
            <person name="Heyl A."/>
            <person name="Rumpler F."/>
            <person name="Villalobos L.I.A.C."/>
            <person name="Clay J.M."/>
            <person name="Skokan R."/>
            <person name="Toyoda A."/>
            <person name="Suzuki Y."/>
            <person name="Kagoshima H."/>
            <person name="Schijlen E."/>
            <person name="Tajeshwar N."/>
            <person name="Catarino B."/>
            <person name="Hetherington A.J."/>
            <person name="Saltykova A."/>
            <person name="Bonnot C."/>
            <person name="Breuninger H."/>
            <person name="Symeonidi A."/>
            <person name="Radhakrishnan G.V."/>
            <person name="Van Nieuwerburgh F."/>
            <person name="Deforce D."/>
            <person name="Chang C."/>
            <person name="Karol K.G."/>
            <person name="Hedrich R."/>
            <person name="Ulvskov P."/>
            <person name="Glockner G."/>
            <person name="Delwiche C.F."/>
            <person name="Petrasek J."/>
            <person name="Van de Peer Y."/>
            <person name="Friml J."/>
            <person name="Beilby M."/>
            <person name="Dolan L."/>
            <person name="Kohara Y."/>
            <person name="Sugano S."/>
            <person name="Fujiyama A."/>
            <person name="Delaux P.-M."/>
            <person name="Quint M."/>
            <person name="TheiBen G."/>
            <person name="Hagemann M."/>
            <person name="Harholt J."/>
            <person name="Dunand C."/>
            <person name="Zachgo S."/>
            <person name="Langdale J."/>
            <person name="Maumus F."/>
            <person name="Straeten D.V.D."/>
            <person name="Gould S.B."/>
            <person name="Rensing S.A."/>
        </authorList>
    </citation>
    <scope>NUCLEOTIDE SEQUENCE [LARGE SCALE GENOMIC DNA]</scope>
    <source>
        <strain evidence="2 3">S276</strain>
    </source>
</reference>
<dbReference type="SUPFAM" id="SSF52540">
    <property type="entry name" value="P-loop containing nucleoside triphosphate hydrolases"/>
    <property type="match status" value="1"/>
</dbReference>
<name>A0A388JSQ5_CHABU</name>
<dbReference type="InterPro" id="IPR027417">
    <property type="entry name" value="P-loop_NTPase"/>
</dbReference>
<dbReference type="Gramene" id="GBG60787">
    <property type="protein sequence ID" value="GBG60787"/>
    <property type="gene ID" value="CBR_g12525"/>
</dbReference>
<feature type="region of interest" description="Disordered" evidence="1">
    <location>
        <begin position="124"/>
        <end position="222"/>
    </location>
</feature>
<evidence type="ECO:0008006" key="4">
    <source>
        <dbReference type="Google" id="ProtNLM"/>
    </source>
</evidence>
<feature type="compositionally biased region" description="Basic and acidic residues" evidence="1">
    <location>
        <begin position="588"/>
        <end position="597"/>
    </location>
</feature>
<sequence>MLVGLLCGEIAKGGRATVAYELLTFLSQRVDDLPTDIISYNRSDLTQAEPVTLVRKLKPTVIWANCTEDYGQYLSDHDPTVWCYLDLDELAPDNFDFDEFCKAHRENGELSSDDDPGRIAIAGLSEEEEEEAWSTSKEEEEASTPKPREAPPARAPPAVRGGSTLNHTTTGDVISSCREGGSRGSSALVRRAKQAEKQKLPHRTKHTAMEDTRTDHRPPRHTTSKYDFVKVKVWLGDHNDHYYVLSRFLVSRTLTLTQIPHVTAIKIALELKKLLVDNSLLDVSQSDLEANLFKLMRRRGFGDEYISRYQMMTRFHHLRVPLIVLVCGTACVGKSTIATQLAQRLNLPNVLQTDMIYELLRTAEDSPLHPEPVWARNLSPEEVLSEFCRECRVVRKGLEGDLAKSMREGKPIIIEGVQIDPAIYLQEMAGILPPLSTASGPNGVVPTPPATIDSLGVLVTPPVPDVCGPGRGPDGDTADASVARRSQQRSDDESSGRGQGEAGSVAIADRAKVGWSSGKGLEEEGRGTPSPSESSGERELQHAGPSSGNVRGSSCATAGSGRFGSVTAQGNGTSGEGDEPEEGGGENGVRKSIERAELGSVDNASEELDEHVGSRCKAEGSVQAALGNSSIGREETEKGAAMEGRTGGGESIEETTGREEDGQLKAGEEGKAELGKDAREDVAVVGKSESSRAECTRRKQVGKHTLKPIIVLIVLKMDEEDHDSLLEEWFGNRMSPPYDGNLAQVRANLRVIQKYLCSFEGQGVATVKVSPTTFSQTLDGLHGFLLQSIEMGCRMQSLKK</sequence>
<proteinExistence type="predicted"/>
<organism evidence="2 3">
    <name type="scientific">Chara braunii</name>
    <name type="common">Braun's stonewort</name>
    <dbReference type="NCBI Taxonomy" id="69332"/>
    <lineage>
        <taxon>Eukaryota</taxon>
        <taxon>Viridiplantae</taxon>
        <taxon>Streptophyta</taxon>
        <taxon>Charophyceae</taxon>
        <taxon>Charales</taxon>
        <taxon>Characeae</taxon>
        <taxon>Chara</taxon>
    </lineage>
</organism>
<dbReference type="PANTHER" id="PTHR33477:SF2">
    <property type="entry name" value="2-PHOSPHOGLYCERATE KINASE"/>
    <property type="match status" value="1"/>
</dbReference>
<evidence type="ECO:0000313" key="2">
    <source>
        <dbReference type="EMBL" id="GBG60787.1"/>
    </source>
</evidence>
<comment type="caution">
    <text evidence="2">The sequence shown here is derived from an EMBL/GenBank/DDBJ whole genome shotgun (WGS) entry which is preliminary data.</text>
</comment>
<feature type="compositionally biased region" description="Basic and acidic residues" evidence="1">
    <location>
        <begin position="655"/>
        <end position="680"/>
    </location>
</feature>
<gene>
    <name evidence="2" type="ORF">CBR_g12525</name>
</gene>
<feature type="compositionally biased region" description="Basic and acidic residues" evidence="1">
    <location>
        <begin position="207"/>
        <end position="217"/>
    </location>
</feature>
<feature type="compositionally biased region" description="Polar residues" evidence="1">
    <location>
        <begin position="544"/>
        <end position="557"/>
    </location>
</feature>
<dbReference type="PANTHER" id="PTHR33477">
    <property type="entry name" value="P-LOOP NTPASE DOMAIN-CONTAINING PROTEIN LPA1 HOMOLOG 1"/>
    <property type="match status" value="1"/>
</dbReference>
<keyword evidence="3" id="KW-1185">Reference proteome</keyword>
<evidence type="ECO:0000313" key="3">
    <source>
        <dbReference type="Proteomes" id="UP000265515"/>
    </source>
</evidence>
<dbReference type="EMBL" id="BFEA01000014">
    <property type="protein sequence ID" value="GBG60787.1"/>
    <property type="molecule type" value="Genomic_DNA"/>
</dbReference>
<feature type="compositionally biased region" description="Polar residues" evidence="1">
    <location>
        <begin position="163"/>
        <end position="173"/>
    </location>
</feature>
<evidence type="ECO:0000256" key="1">
    <source>
        <dbReference type="SAM" id="MobiDB-lite"/>
    </source>
</evidence>
<dbReference type="STRING" id="69332.A0A388JSQ5"/>
<accession>A0A388JSQ5</accession>
<dbReference type="OrthoDB" id="271259at2759"/>